<evidence type="ECO:0000313" key="2">
    <source>
        <dbReference type="EMBL" id="KAL3500617.1"/>
    </source>
</evidence>
<dbReference type="Pfam" id="PF14372">
    <property type="entry name" value="hAT-like_RNase-H"/>
    <property type="match status" value="1"/>
</dbReference>
<gene>
    <name evidence="2" type="ORF">ACH5RR_039710</name>
</gene>
<proteinExistence type="predicted"/>
<feature type="domain" description="Lon N-terminal" evidence="1">
    <location>
        <begin position="251"/>
        <end position="404"/>
    </location>
</feature>
<comment type="caution">
    <text evidence="2">The sequence shown here is derived from an EMBL/GenBank/DDBJ whole genome shotgun (WGS) entry which is preliminary data.</text>
</comment>
<protein>
    <recommendedName>
        <fullName evidence="1">Lon N-terminal domain-containing protein</fullName>
    </recommendedName>
</protein>
<sequence>MDVPTRWNSTFLMLDSALPLKEAFGRLEQIDRNYNLNPSEDEWKVAYIVHDCLKKFYDATNHFSGNSFPTSNVFFPDICKLQLKLKEWENSDHDFIRNMVGPMKEKFEKHWDECCLVLAIAVVFDPRFKLALVKYNYNTIYGENAKKYVDRVRSAIVDLFVEYGGELNPSFGYACGSAVEESTFTGAKKESDDISDDMFSNFDKCYHSPEGASASGEFSYDTSLAALHSYLGDVEDTHNGRAFLDGGIVLNLPIFYLQGVVLFPEATLPLRVIHAFFIAAVHLYRDPSDNRRVRFLNIGTTAEIRQYRRLEDGSVNGVSRGQQRFHLRRRWIDVEGATFGEVQIIQEDSPLKTPREAVGRLAPLMNLRSTLYYPRASCFVGWHGNDSDAMSEESLESELSLHERGLHQSALFSSYHIIHSPQVARMRSLI</sequence>
<name>A0ABD2Y2F0_9GENT</name>
<organism evidence="2 3">
    <name type="scientific">Cinchona calisaya</name>
    <dbReference type="NCBI Taxonomy" id="153742"/>
    <lineage>
        <taxon>Eukaryota</taxon>
        <taxon>Viridiplantae</taxon>
        <taxon>Streptophyta</taxon>
        <taxon>Embryophyta</taxon>
        <taxon>Tracheophyta</taxon>
        <taxon>Spermatophyta</taxon>
        <taxon>Magnoliopsida</taxon>
        <taxon>eudicotyledons</taxon>
        <taxon>Gunneridae</taxon>
        <taxon>Pentapetalae</taxon>
        <taxon>asterids</taxon>
        <taxon>lamiids</taxon>
        <taxon>Gentianales</taxon>
        <taxon>Rubiaceae</taxon>
        <taxon>Cinchonoideae</taxon>
        <taxon>Cinchoneae</taxon>
        <taxon>Cinchona</taxon>
    </lineage>
</organism>
<evidence type="ECO:0000259" key="1">
    <source>
        <dbReference type="SMART" id="SM00464"/>
    </source>
</evidence>
<dbReference type="InterPro" id="IPR003111">
    <property type="entry name" value="Lon_prtase_N"/>
</dbReference>
<keyword evidence="3" id="KW-1185">Reference proteome</keyword>
<dbReference type="EMBL" id="JBJUIK010000016">
    <property type="protein sequence ID" value="KAL3500617.1"/>
    <property type="molecule type" value="Genomic_DNA"/>
</dbReference>
<dbReference type="PANTHER" id="PTHR23272">
    <property type="entry name" value="BED FINGER-RELATED"/>
    <property type="match status" value="1"/>
</dbReference>
<dbReference type="InterPro" id="IPR012337">
    <property type="entry name" value="RNaseH-like_sf"/>
</dbReference>
<dbReference type="SUPFAM" id="SSF53098">
    <property type="entry name" value="Ribonuclease H-like"/>
    <property type="match status" value="1"/>
</dbReference>
<dbReference type="AlphaFoldDB" id="A0ABD2Y2F0"/>
<dbReference type="SUPFAM" id="SSF88697">
    <property type="entry name" value="PUA domain-like"/>
    <property type="match status" value="1"/>
</dbReference>
<dbReference type="SMART" id="SM00464">
    <property type="entry name" value="LON"/>
    <property type="match status" value="1"/>
</dbReference>
<dbReference type="Gene3D" id="2.30.130.40">
    <property type="entry name" value="LON domain-like"/>
    <property type="match status" value="1"/>
</dbReference>
<evidence type="ECO:0000313" key="3">
    <source>
        <dbReference type="Proteomes" id="UP001630127"/>
    </source>
</evidence>
<accession>A0ABD2Y2F0</accession>
<dbReference type="InterPro" id="IPR025525">
    <property type="entry name" value="hAT-like_transposase_RNase-H"/>
</dbReference>
<dbReference type="InterPro" id="IPR015947">
    <property type="entry name" value="PUA-like_sf"/>
</dbReference>
<dbReference type="PANTHER" id="PTHR23272:SF184">
    <property type="entry name" value="OS03G0311250 PROTEIN"/>
    <property type="match status" value="1"/>
</dbReference>
<dbReference type="Pfam" id="PF02190">
    <property type="entry name" value="LON_substr_bdg"/>
    <property type="match status" value="1"/>
</dbReference>
<dbReference type="Proteomes" id="UP001630127">
    <property type="component" value="Unassembled WGS sequence"/>
</dbReference>
<reference evidence="2 3" key="1">
    <citation type="submission" date="2024-11" db="EMBL/GenBank/DDBJ databases">
        <title>A near-complete genome assembly of Cinchona calisaya.</title>
        <authorList>
            <person name="Lian D.C."/>
            <person name="Zhao X.W."/>
            <person name="Wei L."/>
        </authorList>
    </citation>
    <scope>NUCLEOTIDE SEQUENCE [LARGE SCALE GENOMIC DNA]</scope>
    <source>
        <tissue evidence="2">Nenye</tissue>
    </source>
</reference>
<dbReference type="InterPro" id="IPR046336">
    <property type="entry name" value="Lon_prtase_N_sf"/>
</dbReference>